<dbReference type="Proteomes" id="UP001153620">
    <property type="component" value="Chromosome 1"/>
</dbReference>
<reference evidence="1" key="1">
    <citation type="submission" date="2022-01" db="EMBL/GenBank/DDBJ databases">
        <authorList>
            <person name="King R."/>
        </authorList>
    </citation>
    <scope>NUCLEOTIDE SEQUENCE</scope>
</reference>
<evidence type="ECO:0000313" key="2">
    <source>
        <dbReference type="Proteomes" id="UP001153620"/>
    </source>
</evidence>
<gene>
    <name evidence="1" type="ORF">CHIRRI_LOCUS735</name>
</gene>
<keyword evidence="2" id="KW-1185">Reference proteome</keyword>
<sequence>MDYNELKDRLDEIFTECIRGKEKVELEFEVFEKKLMKYQDYKVVHPKKKLKYNKTIKEPEIIPNILNKTYNIEEAVESKELIEPTQSYNPTPLSTKMHIKNIFKGSEKSQAQVPVKKFKRKLDIKKLQDESSFFFNKVPPLLPLVITRKPITFDDLDTDDEQPKGQYPKWSFPRYYMRKMKEQVYVEWKLVEQFYSCPSLDAASVLSIFPSTSPSRLVRNESSIWDSEIVEGCSFIQ</sequence>
<name>A0A9N9RJ75_9DIPT</name>
<proteinExistence type="predicted"/>
<protein>
    <submittedName>
        <fullName evidence="1">Uncharacterized protein</fullName>
    </submittedName>
</protein>
<reference evidence="1" key="2">
    <citation type="submission" date="2022-10" db="EMBL/GenBank/DDBJ databases">
        <authorList>
            <consortium name="ENA_rothamsted_submissions"/>
            <consortium name="culmorum"/>
            <person name="King R."/>
        </authorList>
    </citation>
    <scope>NUCLEOTIDE SEQUENCE</scope>
</reference>
<evidence type="ECO:0000313" key="1">
    <source>
        <dbReference type="EMBL" id="CAG9797747.1"/>
    </source>
</evidence>
<accession>A0A9N9RJ75</accession>
<dbReference type="AlphaFoldDB" id="A0A9N9RJ75"/>
<organism evidence="1 2">
    <name type="scientific">Chironomus riparius</name>
    <dbReference type="NCBI Taxonomy" id="315576"/>
    <lineage>
        <taxon>Eukaryota</taxon>
        <taxon>Metazoa</taxon>
        <taxon>Ecdysozoa</taxon>
        <taxon>Arthropoda</taxon>
        <taxon>Hexapoda</taxon>
        <taxon>Insecta</taxon>
        <taxon>Pterygota</taxon>
        <taxon>Neoptera</taxon>
        <taxon>Endopterygota</taxon>
        <taxon>Diptera</taxon>
        <taxon>Nematocera</taxon>
        <taxon>Chironomoidea</taxon>
        <taxon>Chironomidae</taxon>
        <taxon>Chironominae</taxon>
        <taxon>Chironomus</taxon>
    </lineage>
</organism>
<dbReference type="EMBL" id="OU895877">
    <property type="protein sequence ID" value="CAG9797747.1"/>
    <property type="molecule type" value="Genomic_DNA"/>
</dbReference>